<dbReference type="InterPro" id="IPR036264">
    <property type="entry name" value="Bact_exopeptidase_dim_dom"/>
</dbReference>
<evidence type="ECO:0000259" key="7">
    <source>
        <dbReference type="Pfam" id="PF07687"/>
    </source>
</evidence>
<gene>
    <name evidence="8" type="ORF">F5544_14740</name>
</gene>
<keyword evidence="2" id="KW-0645">Protease</keyword>
<dbReference type="Gene3D" id="3.30.70.360">
    <property type="match status" value="1"/>
</dbReference>
<accession>A0A6G9YCA4</accession>
<dbReference type="InterPro" id="IPR011650">
    <property type="entry name" value="Peptidase_M20_dimer"/>
</dbReference>
<dbReference type="SUPFAM" id="SSF53187">
    <property type="entry name" value="Zn-dependent exopeptidases"/>
    <property type="match status" value="1"/>
</dbReference>
<dbReference type="EMBL" id="CP046172">
    <property type="protein sequence ID" value="QIS10832.1"/>
    <property type="molecule type" value="Genomic_DNA"/>
</dbReference>
<dbReference type="Gene3D" id="1.10.150.900">
    <property type="match status" value="1"/>
</dbReference>
<dbReference type="Pfam" id="PF07687">
    <property type="entry name" value="M20_dimer"/>
    <property type="match status" value="1"/>
</dbReference>
<evidence type="ECO:0000256" key="2">
    <source>
        <dbReference type="ARBA" id="ARBA00022670"/>
    </source>
</evidence>
<dbReference type="PANTHER" id="PTHR45962">
    <property type="entry name" value="N-FATTY-ACYL-AMINO ACID SYNTHASE/HYDROLASE PM20D1"/>
    <property type="match status" value="1"/>
</dbReference>
<evidence type="ECO:0000256" key="1">
    <source>
        <dbReference type="ARBA" id="ARBA00006247"/>
    </source>
</evidence>
<sequence length="515" mass="54849">MNPADREIAERLAAALRCATVSAEQGVSAQAVSIGPRQEPVGLGPHLAQAVSSGPQDESGHPSAHLAQAASPGPQDESGHPSAHPAQAETSPESQREFVRLGAHLERSFPRVHTELELRMFGHSRLYRWAGAEPGVSAILLAHLDVVPADDRDGWTHPPFAGVVDDEFVWGRGAIDDKSRVLAILEAVEAALAAGVRPRQTVYLAFGHDEEAFGGTGAAAMAAHLRAEGVRADLLLDEGGVITEGIADGIDIPVAGIMVGEKGYATVRLRVSAVGGHSSMPGGQTAVGRIARAVARVQDHPMPLRMTPVVTDMLLRLRDHMPEARRKLMRFADYAGPLVTRVLAARPQTEALVRTTTAPTVIRGGVQSNVLPQYAEALVNFRILPGDSVAGVLEHCRRVVRDPGVELDLVGMSSEPSRRTGPGPSFGMIAELTTAIVPGIAVTTGIVPGATDSRYYDDLAETRCNFAPIVLTAADLATIHGTDERISLVNYARLIEFNRRLIDRLAHDSVTVHQD</sequence>
<dbReference type="GO" id="GO:0046872">
    <property type="term" value="F:metal ion binding"/>
    <property type="evidence" value="ECO:0007669"/>
    <property type="project" value="UniProtKB-KW"/>
</dbReference>
<keyword evidence="3" id="KW-0479">Metal-binding</keyword>
<proteinExistence type="inferred from homology"/>
<evidence type="ECO:0000256" key="4">
    <source>
        <dbReference type="ARBA" id="ARBA00022801"/>
    </source>
</evidence>
<reference evidence="8 9" key="1">
    <citation type="journal article" date="2019" name="ACS Chem. Biol.">
        <title>Identification and Mobilization of a Cryptic Antibiotic Biosynthesis Gene Locus from a Human-Pathogenic Nocardia Isolate.</title>
        <authorList>
            <person name="Herisse M."/>
            <person name="Ishida K."/>
            <person name="Porter J.L."/>
            <person name="Howden B."/>
            <person name="Hertweck C."/>
            <person name="Stinear T.P."/>
            <person name="Pidot S.J."/>
        </authorList>
    </citation>
    <scope>NUCLEOTIDE SEQUENCE [LARGE SCALE GENOMIC DNA]</scope>
    <source>
        <strain evidence="8 9">AUSMDU00012717</strain>
    </source>
</reference>
<dbReference type="InterPro" id="IPR002933">
    <property type="entry name" value="Peptidase_M20"/>
</dbReference>
<dbReference type="InterPro" id="IPR047177">
    <property type="entry name" value="Pept_M20A"/>
</dbReference>
<evidence type="ECO:0000313" key="9">
    <source>
        <dbReference type="Proteomes" id="UP000503540"/>
    </source>
</evidence>
<evidence type="ECO:0000313" key="8">
    <source>
        <dbReference type="EMBL" id="QIS10832.1"/>
    </source>
</evidence>
<dbReference type="Proteomes" id="UP000503540">
    <property type="component" value="Chromosome"/>
</dbReference>
<organism evidence="8 9">
    <name type="scientific">Nocardia arthritidis</name>
    <dbReference type="NCBI Taxonomy" id="228602"/>
    <lineage>
        <taxon>Bacteria</taxon>
        <taxon>Bacillati</taxon>
        <taxon>Actinomycetota</taxon>
        <taxon>Actinomycetes</taxon>
        <taxon>Mycobacteriales</taxon>
        <taxon>Nocardiaceae</taxon>
        <taxon>Nocardia</taxon>
    </lineage>
</organism>
<dbReference type="RefSeq" id="WP_167473744.1">
    <property type="nucleotide sequence ID" value="NZ_CP046172.1"/>
</dbReference>
<protein>
    <submittedName>
        <fullName evidence="8">M20/M25/M40 family metallo-hydrolase</fullName>
    </submittedName>
</protein>
<feature type="domain" description="Peptidase M20 dimerisation" evidence="7">
    <location>
        <begin position="259"/>
        <end position="405"/>
    </location>
</feature>
<dbReference type="PANTHER" id="PTHR45962:SF1">
    <property type="entry name" value="N-FATTY-ACYL-AMINO ACID SYNTHASE_HYDROLASE PM20D1"/>
    <property type="match status" value="1"/>
</dbReference>
<comment type="similarity">
    <text evidence="1">Belongs to the peptidase M20A family.</text>
</comment>
<dbReference type="AlphaFoldDB" id="A0A6G9YCA4"/>
<dbReference type="GO" id="GO:0006508">
    <property type="term" value="P:proteolysis"/>
    <property type="evidence" value="ECO:0007669"/>
    <property type="project" value="UniProtKB-KW"/>
</dbReference>
<dbReference type="GO" id="GO:0008233">
    <property type="term" value="F:peptidase activity"/>
    <property type="evidence" value="ECO:0007669"/>
    <property type="project" value="UniProtKB-KW"/>
</dbReference>
<keyword evidence="4 8" id="KW-0378">Hydrolase</keyword>
<dbReference type="KEGG" id="nah:F5544_14740"/>
<keyword evidence="5" id="KW-0862">Zinc</keyword>
<evidence type="ECO:0000256" key="6">
    <source>
        <dbReference type="SAM" id="MobiDB-lite"/>
    </source>
</evidence>
<evidence type="ECO:0000256" key="3">
    <source>
        <dbReference type="ARBA" id="ARBA00022723"/>
    </source>
</evidence>
<dbReference type="SUPFAM" id="SSF55031">
    <property type="entry name" value="Bacterial exopeptidase dimerisation domain"/>
    <property type="match status" value="1"/>
</dbReference>
<evidence type="ECO:0000256" key="5">
    <source>
        <dbReference type="ARBA" id="ARBA00022833"/>
    </source>
</evidence>
<name>A0A6G9YCA4_9NOCA</name>
<feature type="region of interest" description="Disordered" evidence="6">
    <location>
        <begin position="25"/>
        <end position="95"/>
    </location>
</feature>
<keyword evidence="9" id="KW-1185">Reference proteome</keyword>
<dbReference type="Pfam" id="PF01546">
    <property type="entry name" value="Peptidase_M20"/>
    <property type="match status" value="1"/>
</dbReference>
<dbReference type="Gene3D" id="3.40.630.10">
    <property type="entry name" value="Zn peptidases"/>
    <property type="match status" value="1"/>
</dbReference>